<feature type="signal peptide" evidence="10">
    <location>
        <begin position="1"/>
        <end position="29"/>
    </location>
</feature>
<evidence type="ECO:0000256" key="4">
    <source>
        <dbReference type="ARBA" id="ARBA00022989"/>
    </source>
</evidence>
<dbReference type="Proteomes" id="UP000261500">
    <property type="component" value="Unplaced"/>
</dbReference>
<keyword evidence="14" id="KW-1185">Reference proteome</keyword>
<dbReference type="PROSITE" id="PS50835">
    <property type="entry name" value="IG_LIKE"/>
    <property type="match status" value="1"/>
</dbReference>
<evidence type="ECO:0000313" key="14">
    <source>
        <dbReference type="Proteomes" id="UP000261500"/>
    </source>
</evidence>
<dbReference type="InterPro" id="IPR036179">
    <property type="entry name" value="Ig-like_dom_sf"/>
</dbReference>
<dbReference type="PROSITE" id="PS50853">
    <property type="entry name" value="FN3"/>
    <property type="match status" value="1"/>
</dbReference>
<evidence type="ECO:0000256" key="5">
    <source>
        <dbReference type="ARBA" id="ARBA00023136"/>
    </source>
</evidence>
<evidence type="ECO:0000256" key="10">
    <source>
        <dbReference type="SAM" id="SignalP"/>
    </source>
</evidence>
<comment type="subcellular location">
    <subcellularLocation>
        <location evidence="1">Membrane</location>
        <topology evidence="1">Single-pass type I membrane protein</topology>
    </subcellularLocation>
</comment>
<feature type="domain" description="Fibronectin type-III" evidence="12">
    <location>
        <begin position="117"/>
        <end position="222"/>
    </location>
</feature>
<dbReference type="Pfam" id="PF00041">
    <property type="entry name" value="fn3"/>
    <property type="match status" value="1"/>
</dbReference>
<dbReference type="GO" id="GO:0001786">
    <property type="term" value="F:phosphatidylserine binding"/>
    <property type="evidence" value="ECO:0007669"/>
    <property type="project" value="TreeGrafter"/>
</dbReference>
<dbReference type="InterPro" id="IPR013106">
    <property type="entry name" value="Ig_V-set"/>
</dbReference>
<dbReference type="InterPro" id="IPR007110">
    <property type="entry name" value="Ig-like_dom"/>
</dbReference>
<dbReference type="Gene3D" id="2.60.40.10">
    <property type="entry name" value="Immunoglobulins"/>
    <property type="match status" value="2"/>
</dbReference>
<dbReference type="GO" id="GO:0016020">
    <property type="term" value="C:membrane"/>
    <property type="evidence" value="ECO:0007669"/>
    <property type="project" value="UniProtKB-SubCell"/>
</dbReference>
<keyword evidence="7" id="KW-0325">Glycoprotein</keyword>
<sequence length="258" mass="28805">SFKVLFDSVRLFLTLFVCLFVCFLGDVSANPIITTVGTDVTLRCKYDAGYYGKLPFCWGRGNIPKSGCANEVLRSDGTNVLSRQSERYALTGNLGAGEASLTIRQVQESDSGIYGCRIDIPGWFNDQKLEITLTVKPGTLYTLESILNGVLRSYVVNYREYDPAAQQLPKWQQLTVTAMSEGQSVNLTHLKTSTQYSVQVQAKTNAGKGPFSAPAFCTTLDKGISTYRQINFKFYFCFKSKRQQWQLLCCLLLLLPQS</sequence>
<evidence type="ECO:0000256" key="2">
    <source>
        <dbReference type="ARBA" id="ARBA00022692"/>
    </source>
</evidence>
<feature type="chain" id="PRO_5017244950" evidence="10">
    <location>
        <begin position="30"/>
        <end position="258"/>
    </location>
</feature>
<reference evidence="13" key="1">
    <citation type="submission" date="2025-08" db="UniProtKB">
        <authorList>
            <consortium name="Ensembl"/>
        </authorList>
    </citation>
    <scope>IDENTIFICATION</scope>
</reference>
<keyword evidence="6" id="KW-1015">Disulfide bond</keyword>
<dbReference type="CDD" id="cd00063">
    <property type="entry name" value="FN3"/>
    <property type="match status" value="1"/>
</dbReference>
<dbReference type="STRING" id="48699.ENSPLAP00000003847"/>
<keyword evidence="3 10" id="KW-0732">Signal</keyword>
<dbReference type="Ensembl" id="ENSPLAT00000010642.1">
    <property type="protein sequence ID" value="ENSPLAP00000003847.1"/>
    <property type="gene ID" value="ENSPLAG00000005423.1"/>
</dbReference>
<evidence type="ECO:0000256" key="6">
    <source>
        <dbReference type="ARBA" id="ARBA00023157"/>
    </source>
</evidence>
<accession>A0A3B3TTC4</accession>
<dbReference type="PANTHER" id="PTHR46608">
    <property type="entry name" value="T-CELL IMMUNOGLOBULIN AND MUCIN DOMAIN-CONTAINING PROTEIN 4"/>
    <property type="match status" value="1"/>
</dbReference>
<dbReference type="GeneTree" id="ENSGT00940000163509"/>
<dbReference type="SUPFAM" id="SSF48726">
    <property type="entry name" value="Immunoglobulin"/>
    <property type="match status" value="1"/>
</dbReference>
<keyword evidence="4" id="KW-1133">Transmembrane helix</keyword>
<name>A0A3B3TTC4_9TELE</name>
<evidence type="ECO:0000259" key="12">
    <source>
        <dbReference type="PROSITE" id="PS50853"/>
    </source>
</evidence>
<evidence type="ECO:0000256" key="7">
    <source>
        <dbReference type="ARBA" id="ARBA00023180"/>
    </source>
</evidence>
<dbReference type="Pfam" id="PF07686">
    <property type="entry name" value="V-set"/>
    <property type="match status" value="1"/>
</dbReference>
<feature type="domain" description="Ig-like" evidence="11">
    <location>
        <begin position="37"/>
        <end position="132"/>
    </location>
</feature>
<keyword evidence="2" id="KW-0812">Transmembrane</keyword>
<evidence type="ECO:0000256" key="1">
    <source>
        <dbReference type="ARBA" id="ARBA00004479"/>
    </source>
</evidence>
<dbReference type="InterPro" id="IPR036116">
    <property type="entry name" value="FN3_sf"/>
</dbReference>
<reference evidence="13" key="2">
    <citation type="submission" date="2025-09" db="UniProtKB">
        <authorList>
            <consortium name="Ensembl"/>
        </authorList>
    </citation>
    <scope>IDENTIFICATION</scope>
</reference>
<evidence type="ECO:0000259" key="11">
    <source>
        <dbReference type="PROSITE" id="PS50835"/>
    </source>
</evidence>
<dbReference type="AlphaFoldDB" id="A0A3B3TTC4"/>
<keyword evidence="8" id="KW-0393">Immunoglobulin domain</keyword>
<protein>
    <submittedName>
        <fullName evidence="13">Uncharacterized protein</fullName>
    </submittedName>
</protein>
<dbReference type="InterPro" id="IPR003961">
    <property type="entry name" value="FN3_dom"/>
</dbReference>
<dbReference type="SMART" id="SM00409">
    <property type="entry name" value="IG"/>
    <property type="match status" value="1"/>
</dbReference>
<evidence type="ECO:0000256" key="9">
    <source>
        <dbReference type="ARBA" id="ARBA00038203"/>
    </source>
</evidence>
<dbReference type="FunFam" id="2.60.40.10:FF:000774">
    <property type="entry name" value="Hepatitis A virus cellular receptor 1"/>
    <property type="match status" value="1"/>
</dbReference>
<dbReference type="SUPFAM" id="SSF49265">
    <property type="entry name" value="Fibronectin type III"/>
    <property type="match status" value="1"/>
</dbReference>
<keyword evidence="5" id="KW-0472">Membrane</keyword>
<dbReference type="InterPro" id="IPR003599">
    <property type="entry name" value="Ig_sub"/>
</dbReference>
<evidence type="ECO:0000256" key="8">
    <source>
        <dbReference type="ARBA" id="ARBA00023319"/>
    </source>
</evidence>
<dbReference type="GO" id="GO:0060097">
    <property type="term" value="P:cytoskeletal rearrangement involved in phagocytosis, engulfment"/>
    <property type="evidence" value="ECO:0007669"/>
    <property type="project" value="TreeGrafter"/>
</dbReference>
<proteinExistence type="inferred from homology"/>
<dbReference type="InterPro" id="IPR013783">
    <property type="entry name" value="Ig-like_fold"/>
</dbReference>
<dbReference type="PANTHER" id="PTHR46608:SF3">
    <property type="entry name" value="T-CELL IMMUNOGLOBULIN AND MUCIN DOMAIN-CONTAINING PROTEIN 4"/>
    <property type="match status" value="1"/>
</dbReference>
<evidence type="ECO:0000256" key="3">
    <source>
        <dbReference type="ARBA" id="ARBA00022729"/>
    </source>
</evidence>
<organism evidence="13 14">
    <name type="scientific">Poecilia latipinna</name>
    <name type="common">sailfin molly</name>
    <dbReference type="NCBI Taxonomy" id="48699"/>
    <lineage>
        <taxon>Eukaryota</taxon>
        <taxon>Metazoa</taxon>
        <taxon>Chordata</taxon>
        <taxon>Craniata</taxon>
        <taxon>Vertebrata</taxon>
        <taxon>Euteleostomi</taxon>
        <taxon>Actinopterygii</taxon>
        <taxon>Neopterygii</taxon>
        <taxon>Teleostei</taxon>
        <taxon>Neoteleostei</taxon>
        <taxon>Acanthomorphata</taxon>
        <taxon>Ovalentaria</taxon>
        <taxon>Atherinomorphae</taxon>
        <taxon>Cyprinodontiformes</taxon>
        <taxon>Poeciliidae</taxon>
        <taxon>Poeciliinae</taxon>
        <taxon>Poecilia</taxon>
    </lineage>
</organism>
<evidence type="ECO:0000313" key="13">
    <source>
        <dbReference type="Ensembl" id="ENSPLAP00000003847.1"/>
    </source>
</evidence>
<dbReference type="GO" id="GO:0043277">
    <property type="term" value="P:apoptotic cell clearance"/>
    <property type="evidence" value="ECO:0007669"/>
    <property type="project" value="TreeGrafter"/>
</dbReference>
<comment type="similarity">
    <text evidence="9">Belongs to the immunoglobulin superfamily. TIM family.</text>
</comment>